<evidence type="ECO:0000313" key="3">
    <source>
        <dbReference type="EMBL" id="ASN70298.1"/>
    </source>
</evidence>
<dbReference type="PROSITE" id="PS51170">
    <property type="entry name" value="CW"/>
    <property type="match status" value="1"/>
</dbReference>
<dbReference type="InterPro" id="IPR018337">
    <property type="entry name" value="Cell_wall/Cho-bd_repeat"/>
</dbReference>
<dbReference type="SUPFAM" id="SSF69360">
    <property type="entry name" value="Cell wall binding repeat"/>
    <property type="match status" value="1"/>
</dbReference>
<evidence type="ECO:0000256" key="1">
    <source>
        <dbReference type="ARBA" id="ARBA00022737"/>
    </source>
</evidence>
<feature type="repeat" description="Cell wall-binding" evidence="2">
    <location>
        <begin position="83"/>
        <end position="102"/>
    </location>
</feature>
<name>A0A2H4JD81_9CAUD</name>
<reference evidence="3" key="1">
    <citation type="submission" date="2017-06" db="EMBL/GenBank/DDBJ databases">
        <title>Novel phages from South African skin metaviromes.</title>
        <authorList>
            <person name="van Zyl L.J."/>
            <person name="Abrahams Y."/>
            <person name="Stander E.A."/>
            <person name="Kirby B.M."/>
            <person name="Clavaud C."/>
            <person name="Farcet C."/>
            <person name="Breton L."/>
            <person name="Trindade M.I."/>
        </authorList>
    </citation>
    <scope>NUCLEOTIDE SEQUENCE</scope>
</reference>
<keyword evidence="1" id="KW-0677">Repeat</keyword>
<sequence length="138" mass="16609">MKKMKRTLIVTIFMVLCISFNSFAAEGMVPVRYEKDEIYYRYVIDHEYKVEDRWFNEQEFVKNQWKYVWENWFYFGDDGITKHNTWFEVEGKWYYFDNWSRMLHGTTTPDGYTVGPDGAWTKDGQVVIETDTSTAANN</sequence>
<organism evidence="3">
    <name type="scientific">uncultured Caudovirales phage</name>
    <dbReference type="NCBI Taxonomy" id="2100421"/>
    <lineage>
        <taxon>Viruses</taxon>
        <taxon>Duplodnaviria</taxon>
        <taxon>Heunggongvirae</taxon>
        <taxon>Uroviricota</taxon>
        <taxon>Caudoviricetes</taxon>
        <taxon>Peduoviridae</taxon>
        <taxon>Maltschvirus</taxon>
        <taxon>Maltschvirus maltsch</taxon>
    </lineage>
</organism>
<dbReference type="EMBL" id="MF417904">
    <property type="protein sequence ID" value="ASN70298.1"/>
    <property type="molecule type" value="Genomic_DNA"/>
</dbReference>
<dbReference type="Pfam" id="PF19085">
    <property type="entry name" value="Choline_bind_2"/>
    <property type="match status" value="1"/>
</dbReference>
<gene>
    <name evidence="3" type="ORF">10S9_44</name>
</gene>
<evidence type="ECO:0000256" key="2">
    <source>
        <dbReference type="PROSITE-ProRule" id="PRU00591"/>
    </source>
</evidence>
<proteinExistence type="predicted"/>
<dbReference type="Gene3D" id="2.10.270.10">
    <property type="entry name" value="Cholin Binding"/>
    <property type="match status" value="1"/>
</dbReference>
<protein>
    <submittedName>
        <fullName evidence="3">Uncharacterized protein</fullName>
    </submittedName>
</protein>
<accession>A0A2H4JD81</accession>